<gene>
    <name evidence="2" type="ORF">GEAMG1_0476</name>
</gene>
<dbReference type="EMBL" id="OW150024">
    <property type="protein sequence ID" value="CAH2030298.1"/>
    <property type="molecule type" value="Genomic_DNA"/>
</dbReference>
<feature type="compositionally biased region" description="Low complexity" evidence="1">
    <location>
        <begin position="146"/>
        <end position="164"/>
    </location>
</feature>
<dbReference type="Proteomes" id="UP001295463">
    <property type="component" value="Chromosome"/>
</dbReference>
<evidence type="ECO:0000256" key="1">
    <source>
        <dbReference type="SAM" id="MobiDB-lite"/>
    </source>
</evidence>
<evidence type="ECO:0008006" key="4">
    <source>
        <dbReference type="Google" id="ProtNLM"/>
    </source>
</evidence>
<sequence length="433" mass="47522">MTVLAITDIPRMTDLFERLARDRDDLVAVSDIHRGVEELERLKPGVVIIQNHLSGLSADILLKHLKSRIGRRRCRFILISPSETLEVETSGRFEGIMDPAQSDDELCSILDAFTHAADQRSGEITELPEAQADVPPRPDRLFQEFPPESGSDAASSPAGEPEPATGENLPEPLTYERPRRGARSVISAFSQHLDNSSEELPTPDTTAAPSLSGYQREPFHLRDDLVITDIEETLPWYRRSWVAILALTVIMALAVTVYQLRHSPGTATSAPPAESAKPAKPAPPTPDAAQPAAKSQAAHSSTLQTDKPFAAHGTGRPRELPSFVPRDGHDKGYAKEHPGWERYLGQAHEYRVFREKDGAIRSIQVLDRSGAGIQESFYVTMLKGVAGTAAMRPVSSEIKEGYEIRRGDAGGLQVVQYRDAQGGRLRGIVVIWP</sequence>
<proteinExistence type="predicted"/>
<feature type="compositionally biased region" description="Low complexity" evidence="1">
    <location>
        <begin position="287"/>
        <end position="301"/>
    </location>
</feature>
<feature type="compositionally biased region" description="Basic and acidic residues" evidence="1">
    <location>
        <begin position="326"/>
        <end position="336"/>
    </location>
</feature>
<reference evidence="2 3" key="1">
    <citation type="submission" date="2022-03" db="EMBL/GenBank/DDBJ databases">
        <authorList>
            <person name="Koch H."/>
        </authorList>
    </citation>
    <scope>NUCLEOTIDE SEQUENCE [LARGE SCALE GENOMIC DNA]</scope>
    <source>
        <strain evidence="2 3">G1</strain>
    </source>
</reference>
<feature type="region of interest" description="Disordered" evidence="1">
    <location>
        <begin position="193"/>
        <end position="213"/>
    </location>
</feature>
<accession>A0ABM9D7D3</accession>
<organism evidence="2 3">
    <name type="scientific">Trichlorobacter ammonificans</name>
    <dbReference type="NCBI Taxonomy" id="2916410"/>
    <lineage>
        <taxon>Bacteria</taxon>
        <taxon>Pseudomonadati</taxon>
        <taxon>Thermodesulfobacteriota</taxon>
        <taxon>Desulfuromonadia</taxon>
        <taxon>Geobacterales</taxon>
        <taxon>Geobacteraceae</taxon>
        <taxon>Trichlorobacter</taxon>
    </lineage>
</organism>
<evidence type="ECO:0000313" key="3">
    <source>
        <dbReference type="Proteomes" id="UP001295463"/>
    </source>
</evidence>
<dbReference type="RefSeq" id="WP_305731243.1">
    <property type="nucleotide sequence ID" value="NZ_OW150024.1"/>
</dbReference>
<protein>
    <recommendedName>
        <fullName evidence="4">Response regulatory domain-containing protein</fullName>
    </recommendedName>
</protein>
<feature type="compositionally biased region" description="Low complexity" evidence="1">
    <location>
        <begin position="263"/>
        <end position="279"/>
    </location>
</feature>
<feature type="region of interest" description="Disordered" evidence="1">
    <location>
        <begin position="129"/>
        <end position="176"/>
    </location>
</feature>
<feature type="region of interest" description="Disordered" evidence="1">
    <location>
        <begin position="263"/>
        <end position="336"/>
    </location>
</feature>
<feature type="compositionally biased region" description="Polar residues" evidence="1">
    <location>
        <begin position="203"/>
        <end position="213"/>
    </location>
</feature>
<name>A0ABM9D7D3_9BACT</name>
<keyword evidence="3" id="KW-1185">Reference proteome</keyword>
<evidence type="ECO:0000313" key="2">
    <source>
        <dbReference type="EMBL" id="CAH2030298.1"/>
    </source>
</evidence>